<dbReference type="Proteomes" id="UP000814140">
    <property type="component" value="Unassembled WGS sequence"/>
</dbReference>
<name>A0ACB8T126_9AGAM</name>
<dbReference type="EMBL" id="MU277207">
    <property type="protein sequence ID" value="KAI0062434.1"/>
    <property type="molecule type" value="Genomic_DNA"/>
</dbReference>
<gene>
    <name evidence="1" type="ORF">BV25DRAFT_1825424</name>
</gene>
<organism evidence="1 2">
    <name type="scientific">Artomyces pyxidatus</name>
    <dbReference type="NCBI Taxonomy" id="48021"/>
    <lineage>
        <taxon>Eukaryota</taxon>
        <taxon>Fungi</taxon>
        <taxon>Dikarya</taxon>
        <taxon>Basidiomycota</taxon>
        <taxon>Agaricomycotina</taxon>
        <taxon>Agaricomycetes</taxon>
        <taxon>Russulales</taxon>
        <taxon>Auriscalpiaceae</taxon>
        <taxon>Artomyces</taxon>
    </lineage>
</organism>
<keyword evidence="1" id="KW-0378">Hydrolase</keyword>
<comment type="caution">
    <text evidence="1">The sequence shown here is derived from an EMBL/GenBank/DDBJ whole genome shotgun (WGS) entry which is preliminary data.</text>
</comment>
<reference evidence="1" key="2">
    <citation type="journal article" date="2022" name="New Phytol.">
        <title>Evolutionary transition to the ectomycorrhizal habit in the genomes of a hyperdiverse lineage of mushroom-forming fungi.</title>
        <authorList>
            <person name="Looney B."/>
            <person name="Miyauchi S."/>
            <person name="Morin E."/>
            <person name="Drula E."/>
            <person name="Courty P.E."/>
            <person name="Kohler A."/>
            <person name="Kuo A."/>
            <person name="LaButti K."/>
            <person name="Pangilinan J."/>
            <person name="Lipzen A."/>
            <person name="Riley R."/>
            <person name="Andreopoulos W."/>
            <person name="He G."/>
            <person name="Johnson J."/>
            <person name="Nolan M."/>
            <person name="Tritt A."/>
            <person name="Barry K.W."/>
            <person name="Grigoriev I.V."/>
            <person name="Nagy L.G."/>
            <person name="Hibbett D."/>
            <person name="Henrissat B."/>
            <person name="Matheny P.B."/>
            <person name="Labbe J."/>
            <person name="Martin F.M."/>
        </authorList>
    </citation>
    <scope>NUCLEOTIDE SEQUENCE</scope>
    <source>
        <strain evidence="1">HHB10654</strain>
    </source>
</reference>
<protein>
    <submittedName>
        <fullName evidence="1">P-loop containing nucleoside triphosphate hydrolase protein</fullName>
    </submittedName>
</protein>
<reference evidence="1" key="1">
    <citation type="submission" date="2021-03" db="EMBL/GenBank/DDBJ databases">
        <authorList>
            <consortium name="DOE Joint Genome Institute"/>
            <person name="Ahrendt S."/>
            <person name="Looney B.P."/>
            <person name="Miyauchi S."/>
            <person name="Morin E."/>
            <person name="Drula E."/>
            <person name="Courty P.E."/>
            <person name="Chicoki N."/>
            <person name="Fauchery L."/>
            <person name="Kohler A."/>
            <person name="Kuo A."/>
            <person name="Labutti K."/>
            <person name="Pangilinan J."/>
            <person name="Lipzen A."/>
            <person name="Riley R."/>
            <person name="Andreopoulos W."/>
            <person name="He G."/>
            <person name="Johnson J."/>
            <person name="Barry K.W."/>
            <person name="Grigoriev I.V."/>
            <person name="Nagy L."/>
            <person name="Hibbett D."/>
            <person name="Henrissat B."/>
            <person name="Matheny P.B."/>
            <person name="Labbe J."/>
            <person name="Martin F."/>
        </authorList>
    </citation>
    <scope>NUCLEOTIDE SEQUENCE</scope>
    <source>
        <strain evidence="1">HHB10654</strain>
    </source>
</reference>
<sequence>MSTAPSSVSLIVEHIVGYLSKRDESTPSPLFVALQGPQGSGKTYLTERVAASLSPYRVATLSIDDLYLPHSQLLELAISHPSNALLHGRGQPGTHDVPLGLSILHALKNINTSPSMSVRIPFFDKSLFGGEGDRVPESQWKSVSGPLDVVLLEGWCVGFYPQPRADVERRIGVPPLGLQDTFDMSRYALAHVLEVNARLAEYAQWWALFDVFVQVRAPAPSPCAWARRVADRAGGYTPIRAHL</sequence>
<evidence type="ECO:0000313" key="2">
    <source>
        <dbReference type="Proteomes" id="UP000814140"/>
    </source>
</evidence>
<evidence type="ECO:0000313" key="1">
    <source>
        <dbReference type="EMBL" id="KAI0062434.1"/>
    </source>
</evidence>
<accession>A0ACB8T126</accession>
<proteinExistence type="predicted"/>
<keyword evidence="2" id="KW-1185">Reference proteome</keyword>